<proteinExistence type="predicted"/>
<dbReference type="RefSeq" id="WP_344358400.1">
    <property type="nucleotide sequence ID" value="NZ_BAAASR010000008.1"/>
</dbReference>
<evidence type="ECO:0000256" key="1">
    <source>
        <dbReference type="SAM" id="MobiDB-lite"/>
    </source>
</evidence>
<evidence type="ECO:0000313" key="2">
    <source>
        <dbReference type="EMBL" id="GAA2486411.1"/>
    </source>
</evidence>
<dbReference type="Proteomes" id="UP001499942">
    <property type="component" value="Unassembled WGS sequence"/>
</dbReference>
<reference evidence="3" key="1">
    <citation type="journal article" date="2019" name="Int. J. Syst. Evol. Microbiol.">
        <title>The Global Catalogue of Microorganisms (GCM) 10K type strain sequencing project: providing services to taxonomists for standard genome sequencing and annotation.</title>
        <authorList>
            <consortium name="The Broad Institute Genomics Platform"/>
            <consortium name="The Broad Institute Genome Sequencing Center for Infectious Disease"/>
            <person name="Wu L."/>
            <person name="Ma J."/>
        </authorList>
    </citation>
    <scope>NUCLEOTIDE SEQUENCE [LARGE SCALE GENOMIC DNA]</scope>
    <source>
        <strain evidence="3">JCM 5062</strain>
    </source>
</reference>
<protein>
    <submittedName>
        <fullName evidence="2">Uncharacterized protein</fullName>
    </submittedName>
</protein>
<feature type="region of interest" description="Disordered" evidence="1">
    <location>
        <begin position="214"/>
        <end position="283"/>
    </location>
</feature>
<organism evidence="2 3">
    <name type="scientific">Streptomyces gobitricini</name>
    <dbReference type="NCBI Taxonomy" id="68211"/>
    <lineage>
        <taxon>Bacteria</taxon>
        <taxon>Bacillati</taxon>
        <taxon>Actinomycetota</taxon>
        <taxon>Actinomycetes</taxon>
        <taxon>Kitasatosporales</taxon>
        <taxon>Streptomycetaceae</taxon>
        <taxon>Streptomyces</taxon>
    </lineage>
</organism>
<name>A0ABP5YST5_9ACTN</name>
<evidence type="ECO:0000313" key="3">
    <source>
        <dbReference type="Proteomes" id="UP001499942"/>
    </source>
</evidence>
<keyword evidence="3" id="KW-1185">Reference proteome</keyword>
<accession>A0ABP5YST5</accession>
<sequence length="299" mass="31913">MFFRWDWLRPRLTAPIVPTLGPVHPDALTAGIFEDVLRAVSPEMSSPYDKDRRWGGEKDEKVLRENVLHQPERVLVPTLNRRGRGTVRVFAYGPRDSVVDEAAELAAELAAAYAVVNARVVRPLGPETTHPRGTRVQLKDFTAGHCPAPAGPVRPITDLPTAVRETFAPFAEAMPADGLAFLRTRMRADRCGPVLTAAVAGRLVGAIGPCAGASPTAPPTNSSRPRSAAPPTGCARPKGADLSRLQPHRGCPQVGHPPRSTPGNGRYGVRQGERGRRALESGPAVRRASSLTCCGGCGI</sequence>
<dbReference type="EMBL" id="BAAASR010000008">
    <property type="protein sequence ID" value="GAA2486411.1"/>
    <property type="molecule type" value="Genomic_DNA"/>
</dbReference>
<comment type="caution">
    <text evidence="2">The sequence shown here is derived from an EMBL/GenBank/DDBJ whole genome shotgun (WGS) entry which is preliminary data.</text>
</comment>
<gene>
    <name evidence="2" type="ORF">GCM10010393_16880</name>
</gene>